<protein>
    <submittedName>
        <fullName evidence="11">Cytochrome c1</fullName>
    </submittedName>
</protein>
<proteinExistence type="predicted"/>
<evidence type="ECO:0000313" key="11">
    <source>
        <dbReference type="EMBL" id="PWQ98937.1"/>
    </source>
</evidence>
<evidence type="ECO:0000256" key="10">
    <source>
        <dbReference type="SAM" id="SignalP"/>
    </source>
</evidence>
<sequence length="254" mass="28410">MKLKSLKLLLATLTLGLATAFPVANAAGSSVELKDAQVDLDNKLSMARGAKYYANYCMGCHSLKFSRYNRVATDLGLDDESIKSIIFTRDEDDVMSKSGSLMISAIPSKDAANWFGTAPPDLSLVARSRKSGDWIYSYLTSFYKDDSRPFGVNNLVFENVGMPHVLQELQGMQELEVHDDGHGHVTKTLKLAEPGKMSVGEFDQLAKDLTNFLVYVGEPAQLHRTYYGILTLLFLFVFFIVAYLLKKEFWKDIH</sequence>
<dbReference type="Proteomes" id="UP000245506">
    <property type="component" value="Unassembled WGS sequence"/>
</dbReference>
<feature type="binding site" description="covalent" evidence="8">
    <location>
        <position position="57"/>
    </location>
    <ligand>
        <name>heme c</name>
        <dbReference type="ChEBI" id="CHEBI:61717"/>
    </ligand>
</feature>
<dbReference type="AlphaFoldDB" id="A0A317CL73"/>
<dbReference type="SUPFAM" id="SSF46626">
    <property type="entry name" value="Cytochrome c"/>
    <property type="match status" value="1"/>
</dbReference>
<organism evidence="11 12">
    <name type="scientific">Leucothrix arctica</name>
    <dbReference type="NCBI Taxonomy" id="1481894"/>
    <lineage>
        <taxon>Bacteria</taxon>
        <taxon>Pseudomonadati</taxon>
        <taxon>Pseudomonadota</taxon>
        <taxon>Gammaproteobacteria</taxon>
        <taxon>Thiotrichales</taxon>
        <taxon>Thiotrichaceae</taxon>
        <taxon>Leucothrix</taxon>
    </lineage>
</organism>
<evidence type="ECO:0000256" key="1">
    <source>
        <dbReference type="ARBA" id="ARBA00004370"/>
    </source>
</evidence>
<feature type="signal peptide" evidence="10">
    <location>
        <begin position="1"/>
        <end position="26"/>
    </location>
</feature>
<evidence type="ECO:0000256" key="5">
    <source>
        <dbReference type="ARBA" id="ARBA00022989"/>
    </source>
</evidence>
<name>A0A317CL73_9GAMM</name>
<feature type="chain" id="PRO_5016315821" evidence="10">
    <location>
        <begin position="27"/>
        <end position="254"/>
    </location>
</feature>
<dbReference type="Gene3D" id="1.10.760.10">
    <property type="entry name" value="Cytochrome c-like domain"/>
    <property type="match status" value="1"/>
</dbReference>
<accession>A0A317CL73</accession>
<evidence type="ECO:0000256" key="9">
    <source>
        <dbReference type="SAM" id="Phobius"/>
    </source>
</evidence>
<evidence type="ECO:0000256" key="3">
    <source>
        <dbReference type="ARBA" id="ARBA00022692"/>
    </source>
</evidence>
<dbReference type="GO" id="GO:0020037">
    <property type="term" value="F:heme binding"/>
    <property type="evidence" value="ECO:0007669"/>
    <property type="project" value="InterPro"/>
</dbReference>
<dbReference type="InterPro" id="IPR002326">
    <property type="entry name" value="Cyt_c1"/>
</dbReference>
<keyword evidence="2 8" id="KW-0349">Heme</keyword>
<dbReference type="EMBL" id="QGKL01000009">
    <property type="protein sequence ID" value="PWQ98937.1"/>
    <property type="molecule type" value="Genomic_DNA"/>
</dbReference>
<keyword evidence="3 9" id="KW-0812">Transmembrane</keyword>
<feature type="transmembrane region" description="Helical" evidence="9">
    <location>
        <begin position="226"/>
        <end position="245"/>
    </location>
</feature>
<dbReference type="GO" id="GO:0016020">
    <property type="term" value="C:membrane"/>
    <property type="evidence" value="ECO:0007669"/>
    <property type="project" value="UniProtKB-SubCell"/>
</dbReference>
<dbReference type="OrthoDB" id="9798864at2"/>
<keyword evidence="6 8" id="KW-0408">Iron</keyword>
<evidence type="ECO:0000256" key="6">
    <source>
        <dbReference type="ARBA" id="ARBA00023004"/>
    </source>
</evidence>
<dbReference type="PANTHER" id="PTHR10266">
    <property type="entry name" value="CYTOCHROME C1"/>
    <property type="match status" value="1"/>
</dbReference>
<evidence type="ECO:0000256" key="4">
    <source>
        <dbReference type="ARBA" id="ARBA00022723"/>
    </source>
</evidence>
<feature type="binding site" description="covalent" evidence="8">
    <location>
        <position position="60"/>
    </location>
    <ligand>
        <name>heme c</name>
        <dbReference type="ChEBI" id="CHEBI:61717"/>
    </ligand>
</feature>
<dbReference type="InterPro" id="IPR036909">
    <property type="entry name" value="Cyt_c-like_dom_sf"/>
</dbReference>
<comment type="subcellular location">
    <subcellularLocation>
        <location evidence="1">Membrane</location>
    </subcellularLocation>
</comment>
<reference evidence="11 12" key="1">
    <citation type="submission" date="2018-05" db="EMBL/GenBank/DDBJ databases">
        <title>Leucothrix arctica sp. nov., isolated from Arctic seawater.</title>
        <authorList>
            <person name="Choi A."/>
            <person name="Baek K."/>
        </authorList>
    </citation>
    <scope>NUCLEOTIDE SEQUENCE [LARGE SCALE GENOMIC DNA]</scope>
    <source>
        <strain evidence="11 12">IMCC9719</strain>
    </source>
</reference>
<dbReference type="Pfam" id="PF02167">
    <property type="entry name" value="Cytochrom_C1"/>
    <property type="match status" value="1"/>
</dbReference>
<keyword evidence="12" id="KW-1185">Reference proteome</keyword>
<evidence type="ECO:0000256" key="7">
    <source>
        <dbReference type="ARBA" id="ARBA00023136"/>
    </source>
</evidence>
<evidence type="ECO:0000313" key="12">
    <source>
        <dbReference type="Proteomes" id="UP000245506"/>
    </source>
</evidence>
<keyword evidence="4 8" id="KW-0479">Metal-binding</keyword>
<keyword evidence="5 9" id="KW-1133">Transmembrane helix</keyword>
<keyword evidence="7 9" id="KW-0472">Membrane</keyword>
<comment type="caution">
    <text evidence="11">The sequence shown here is derived from an EMBL/GenBank/DDBJ whole genome shotgun (WGS) entry which is preliminary data.</text>
</comment>
<dbReference type="GO" id="GO:0046872">
    <property type="term" value="F:metal ion binding"/>
    <property type="evidence" value="ECO:0007669"/>
    <property type="project" value="UniProtKB-KW"/>
</dbReference>
<keyword evidence="10" id="KW-0732">Signal</keyword>
<gene>
    <name evidence="11" type="ORF">DKT75_01890</name>
</gene>
<evidence type="ECO:0000256" key="8">
    <source>
        <dbReference type="PIRSR" id="PIRSR602326-1"/>
    </source>
</evidence>
<dbReference type="GO" id="GO:0009055">
    <property type="term" value="F:electron transfer activity"/>
    <property type="evidence" value="ECO:0007669"/>
    <property type="project" value="InterPro"/>
</dbReference>
<dbReference type="PANTHER" id="PTHR10266:SF3">
    <property type="entry name" value="CYTOCHROME C1, HEME PROTEIN, MITOCHONDRIAL"/>
    <property type="match status" value="1"/>
</dbReference>
<evidence type="ECO:0000256" key="2">
    <source>
        <dbReference type="ARBA" id="ARBA00022617"/>
    </source>
</evidence>
<feature type="binding site" description="covalent" evidence="8">
    <location>
        <position position="61"/>
    </location>
    <ligand>
        <name>heme c</name>
        <dbReference type="ChEBI" id="CHEBI:61717"/>
    </ligand>
</feature>
<dbReference type="PRINTS" id="PR00603">
    <property type="entry name" value="CYTOCHROMEC1"/>
</dbReference>
<comment type="cofactor">
    <cofactor evidence="8">
        <name>heme c</name>
        <dbReference type="ChEBI" id="CHEBI:61717"/>
    </cofactor>
    <text evidence="8">Binds 1 heme c group covalently per subunit.</text>
</comment>
<dbReference type="RefSeq" id="WP_109821743.1">
    <property type="nucleotide sequence ID" value="NZ_QGKL01000009.1"/>
</dbReference>